<protein>
    <submittedName>
        <fullName evidence="1">Uncharacterized protein</fullName>
    </submittedName>
</protein>
<comment type="caution">
    <text evidence="1">The sequence shown here is derived from an EMBL/GenBank/DDBJ whole genome shotgun (WGS) entry which is preliminary data.</text>
</comment>
<feature type="non-terminal residue" evidence="1">
    <location>
        <position position="1"/>
    </location>
</feature>
<proteinExistence type="predicted"/>
<gene>
    <name evidence="1" type="ORF">OXD698_LOCUS48380</name>
</gene>
<sequence>LRGFLYILENHDDND</sequence>
<accession>A0A820KKA4</accession>
<dbReference type="Proteomes" id="UP000663844">
    <property type="component" value="Unassembled WGS sequence"/>
</dbReference>
<organism evidence="1 2">
    <name type="scientific">Adineta steineri</name>
    <dbReference type="NCBI Taxonomy" id="433720"/>
    <lineage>
        <taxon>Eukaryota</taxon>
        <taxon>Metazoa</taxon>
        <taxon>Spiralia</taxon>
        <taxon>Gnathifera</taxon>
        <taxon>Rotifera</taxon>
        <taxon>Eurotatoria</taxon>
        <taxon>Bdelloidea</taxon>
        <taxon>Adinetida</taxon>
        <taxon>Adinetidae</taxon>
        <taxon>Adineta</taxon>
    </lineage>
</organism>
<evidence type="ECO:0000313" key="1">
    <source>
        <dbReference type="EMBL" id="CAF4343742.1"/>
    </source>
</evidence>
<reference evidence="1" key="1">
    <citation type="submission" date="2021-02" db="EMBL/GenBank/DDBJ databases">
        <authorList>
            <person name="Nowell W R."/>
        </authorList>
    </citation>
    <scope>NUCLEOTIDE SEQUENCE</scope>
</reference>
<name>A0A820KKA4_9BILA</name>
<evidence type="ECO:0000313" key="2">
    <source>
        <dbReference type="Proteomes" id="UP000663844"/>
    </source>
</evidence>
<dbReference type="EMBL" id="CAJOAZ010020182">
    <property type="protein sequence ID" value="CAF4343742.1"/>
    <property type="molecule type" value="Genomic_DNA"/>
</dbReference>